<keyword evidence="2" id="KW-1185">Reference proteome</keyword>
<dbReference type="EMBL" id="BGZK01000135">
    <property type="protein sequence ID" value="GBP22039.1"/>
    <property type="molecule type" value="Genomic_DNA"/>
</dbReference>
<evidence type="ECO:0000313" key="2">
    <source>
        <dbReference type="Proteomes" id="UP000299102"/>
    </source>
</evidence>
<sequence length="196" mass="22095">MSFVYSLRHALRVRALQVRVPTAPEVRGAHAPCARPLPAGHRPQWCFMPPYTPTLCPCPPEIVPPEVPILPSCRPRTRVPCPQPPKLFPPCVPAPPVIPVRCPQQPCTTYVVSHEITNSKRFWLRRSSSEQKFLRSPPTPLPEYPLSRKCCPDPSFDPMTRRAPLIVHDGILKQRPPCIARAQQPTSVQHVEVPLR</sequence>
<proteinExistence type="predicted"/>
<organism evidence="1 2">
    <name type="scientific">Eumeta variegata</name>
    <name type="common">Bagworm moth</name>
    <name type="synonym">Eumeta japonica</name>
    <dbReference type="NCBI Taxonomy" id="151549"/>
    <lineage>
        <taxon>Eukaryota</taxon>
        <taxon>Metazoa</taxon>
        <taxon>Ecdysozoa</taxon>
        <taxon>Arthropoda</taxon>
        <taxon>Hexapoda</taxon>
        <taxon>Insecta</taxon>
        <taxon>Pterygota</taxon>
        <taxon>Neoptera</taxon>
        <taxon>Endopterygota</taxon>
        <taxon>Lepidoptera</taxon>
        <taxon>Glossata</taxon>
        <taxon>Ditrysia</taxon>
        <taxon>Tineoidea</taxon>
        <taxon>Psychidae</taxon>
        <taxon>Oiketicinae</taxon>
        <taxon>Eumeta</taxon>
    </lineage>
</organism>
<dbReference type="Proteomes" id="UP000299102">
    <property type="component" value="Unassembled WGS sequence"/>
</dbReference>
<name>A0A4C1U6U4_EUMVA</name>
<reference evidence="1 2" key="1">
    <citation type="journal article" date="2019" name="Commun. Biol.">
        <title>The bagworm genome reveals a unique fibroin gene that provides high tensile strength.</title>
        <authorList>
            <person name="Kono N."/>
            <person name="Nakamura H."/>
            <person name="Ohtoshi R."/>
            <person name="Tomita M."/>
            <person name="Numata K."/>
            <person name="Arakawa K."/>
        </authorList>
    </citation>
    <scope>NUCLEOTIDE SEQUENCE [LARGE SCALE GENOMIC DNA]</scope>
</reference>
<dbReference type="AlphaFoldDB" id="A0A4C1U6U4"/>
<accession>A0A4C1U6U4</accession>
<dbReference type="OrthoDB" id="7482144at2759"/>
<evidence type="ECO:0000313" key="1">
    <source>
        <dbReference type="EMBL" id="GBP22039.1"/>
    </source>
</evidence>
<protein>
    <submittedName>
        <fullName evidence="1">Uncharacterized protein</fullName>
    </submittedName>
</protein>
<comment type="caution">
    <text evidence="1">The sequence shown here is derived from an EMBL/GenBank/DDBJ whole genome shotgun (WGS) entry which is preliminary data.</text>
</comment>
<gene>
    <name evidence="1" type="ORF">EVAR_18680_1</name>
</gene>